<dbReference type="InterPro" id="IPR036390">
    <property type="entry name" value="WH_DNA-bd_sf"/>
</dbReference>
<feature type="region of interest" description="Disordered" evidence="4">
    <location>
        <begin position="86"/>
        <end position="116"/>
    </location>
</feature>
<evidence type="ECO:0000256" key="1">
    <source>
        <dbReference type="ARBA" id="ARBA00023015"/>
    </source>
</evidence>
<dbReference type="InterPro" id="IPR036388">
    <property type="entry name" value="WH-like_DNA-bd_sf"/>
</dbReference>
<dbReference type="InterPro" id="IPR022689">
    <property type="entry name" value="Iron_dep_repressor"/>
</dbReference>
<evidence type="ECO:0000259" key="5">
    <source>
        <dbReference type="PROSITE" id="PS50995"/>
    </source>
</evidence>
<dbReference type="Pfam" id="PF01047">
    <property type="entry name" value="MarR"/>
    <property type="match status" value="1"/>
</dbReference>
<dbReference type="Gene3D" id="1.10.10.10">
    <property type="entry name" value="Winged helix-like DNA-binding domain superfamily/Winged helix DNA-binding domain"/>
    <property type="match status" value="1"/>
</dbReference>
<dbReference type="PANTHER" id="PTHR42756">
    <property type="entry name" value="TRANSCRIPTIONAL REGULATOR, MARR"/>
    <property type="match status" value="1"/>
</dbReference>
<evidence type="ECO:0000256" key="3">
    <source>
        <dbReference type="ARBA" id="ARBA00023163"/>
    </source>
</evidence>
<dbReference type="PANTHER" id="PTHR42756:SF1">
    <property type="entry name" value="TRANSCRIPTIONAL REPRESSOR OF EMRAB OPERON"/>
    <property type="match status" value="1"/>
</dbReference>
<dbReference type="GO" id="GO:0046914">
    <property type="term" value="F:transition metal ion binding"/>
    <property type="evidence" value="ECO:0007669"/>
    <property type="project" value="InterPro"/>
</dbReference>
<dbReference type="InterPro" id="IPR000835">
    <property type="entry name" value="HTH_MarR-typ"/>
</dbReference>
<sequence length="116" mass="12532">MLMAIAENGPLKQAQLALAFDLAPPTVTIMLTRLARDGLINRHSVADQKQTAIALTEAGRALIPEIERAWMQVDRMLCHSIGTSQAEGLSQTARKLRDALGGKPPHAKLGDDECGY</sequence>
<dbReference type="PROSITE" id="PS50995">
    <property type="entry name" value="HTH_MARR_2"/>
    <property type="match status" value="1"/>
</dbReference>
<evidence type="ECO:0000256" key="4">
    <source>
        <dbReference type="SAM" id="MobiDB-lite"/>
    </source>
</evidence>
<keyword evidence="3" id="KW-0804">Transcription</keyword>
<dbReference type="GO" id="GO:0003700">
    <property type="term" value="F:DNA-binding transcription factor activity"/>
    <property type="evidence" value="ECO:0007669"/>
    <property type="project" value="InterPro"/>
</dbReference>
<dbReference type="SMART" id="SM00529">
    <property type="entry name" value="HTH_DTXR"/>
    <property type="match status" value="1"/>
</dbReference>
<protein>
    <submittedName>
        <fullName evidence="6">Transcriptional regulator SlyA</fullName>
    </submittedName>
</protein>
<feature type="domain" description="HTH marR-type" evidence="5">
    <location>
        <begin position="1"/>
        <end position="98"/>
    </location>
</feature>
<dbReference type="SUPFAM" id="SSF46785">
    <property type="entry name" value="Winged helix' DNA-binding domain"/>
    <property type="match status" value="1"/>
</dbReference>
<dbReference type="SMART" id="SM00347">
    <property type="entry name" value="HTH_MARR"/>
    <property type="match status" value="1"/>
</dbReference>
<gene>
    <name evidence="6" type="primary">slyA_2</name>
    <name evidence="6" type="ORF">PbB2_01076</name>
</gene>
<evidence type="ECO:0000313" key="7">
    <source>
        <dbReference type="Proteomes" id="UP000245086"/>
    </source>
</evidence>
<evidence type="ECO:0000256" key="2">
    <source>
        <dbReference type="ARBA" id="ARBA00023125"/>
    </source>
</evidence>
<evidence type="ECO:0000313" key="6">
    <source>
        <dbReference type="EMBL" id="GBF57409.1"/>
    </source>
</evidence>
<comment type="caution">
    <text evidence="6">The sequence shown here is derived from an EMBL/GenBank/DDBJ whole genome shotgun (WGS) entry which is preliminary data.</text>
</comment>
<reference evidence="6" key="1">
    <citation type="journal article" date="2018" name="Genome Announc.">
        <title>Draft Genome Sequence of "Candidatus Phycosocius bacilliformis," an Alphaproteobacterial Ectosymbiont of the Hydrocarbon-Producing Green Alga Botryococcus braunii.</title>
        <authorList>
            <person name="Tanabe Y."/>
            <person name="Yamaguchi H."/>
            <person name="Watanabe M.M."/>
        </authorList>
    </citation>
    <scope>NUCLEOTIDE SEQUENCE [LARGE SCALE GENOMIC DNA]</scope>
    <source>
        <strain evidence="6">BOTRYCO-2</strain>
    </source>
</reference>
<name>A0A2P2E8L8_9PROT</name>
<keyword evidence="7" id="KW-1185">Reference proteome</keyword>
<dbReference type="Proteomes" id="UP000245086">
    <property type="component" value="Unassembled WGS sequence"/>
</dbReference>
<proteinExistence type="predicted"/>
<organism evidence="6 7">
    <name type="scientific">Candidatus Phycosocius bacilliformis</name>
    <dbReference type="NCBI Taxonomy" id="1445552"/>
    <lineage>
        <taxon>Bacteria</taxon>
        <taxon>Pseudomonadati</taxon>
        <taxon>Pseudomonadota</taxon>
        <taxon>Alphaproteobacteria</taxon>
        <taxon>Caulobacterales</taxon>
        <taxon>Caulobacterales incertae sedis</taxon>
        <taxon>Candidatus Phycosocius</taxon>
    </lineage>
</organism>
<keyword evidence="1" id="KW-0805">Transcription regulation</keyword>
<keyword evidence="2" id="KW-0238">DNA-binding</keyword>
<dbReference type="EMBL" id="BFBR01000002">
    <property type="protein sequence ID" value="GBF57409.1"/>
    <property type="molecule type" value="Genomic_DNA"/>
</dbReference>
<dbReference type="AlphaFoldDB" id="A0A2P2E8L8"/>
<dbReference type="GO" id="GO:0003677">
    <property type="term" value="F:DNA binding"/>
    <property type="evidence" value="ECO:0007669"/>
    <property type="project" value="UniProtKB-KW"/>
</dbReference>
<accession>A0A2P2E8L8</accession>